<organism evidence="1 2">
    <name type="scientific">Liparis tanakae</name>
    <name type="common">Tanaka's snailfish</name>
    <dbReference type="NCBI Taxonomy" id="230148"/>
    <lineage>
        <taxon>Eukaryota</taxon>
        <taxon>Metazoa</taxon>
        <taxon>Chordata</taxon>
        <taxon>Craniata</taxon>
        <taxon>Vertebrata</taxon>
        <taxon>Euteleostomi</taxon>
        <taxon>Actinopterygii</taxon>
        <taxon>Neopterygii</taxon>
        <taxon>Teleostei</taxon>
        <taxon>Neoteleostei</taxon>
        <taxon>Acanthomorphata</taxon>
        <taxon>Eupercaria</taxon>
        <taxon>Perciformes</taxon>
        <taxon>Cottioidei</taxon>
        <taxon>Cottales</taxon>
        <taxon>Liparidae</taxon>
        <taxon>Liparis</taxon>
    </lineage>
</organism>
<comment type="caution">
    <text evidence="1">The sequence shown here is derived from an EMBL/GenBank/DDBJ whole genome shotgun (WGS) entry which is preliminary data.</text>
</comment>
<evidence type="ECO:0000313" key="2">
    <source>
        <dbReference type="Proteomes" id="UP000314294"/>
    </source>
</evidence>
<evidence type="ECO:0000313" key="1">
    <source>
        <dbReference type="EMBL" id="TNN58971.1"/>
    </source>
</evidence>
<proteinExistence type="predicted"/>
<gene>
    <name evidence="1" type="ORF">EYF80_030795</name>
</gene>
<dbReference type="Proteomes" id="UP000314294">
    <property type="component" value="Unassembled WGS sequence"/>
</dbReference>
<protein>
    <submittedName>
        <fullName evidence="1">Uncharacterized protein</fullName>
    </submittedName>
</protein>
<dbReference type="EMBL" id="SRLO01000366">
    <property type="protein sequence ID" value="TNN58971.1"/>
    <property type="molecule type" value="Genomic_DNA"/>
</dbReference>
<name>A0A4Z2H051_9TELE</name>
<sequence>MKYCHGTSQQNSRGALDFSTPVSLQPAAPADGCLDTMPPAQLLRKNLGAQTSPAERQTENKVADQLRNRKLPGLMLYVNRQRSFIMERMNEDTTRPGQSHLISIHALHLVLTPSHLQPIPSLVFFTATSLSWEIHLARYTLPKLPPPQFS</sequence>
<dbReference type="AlphaFoldDB" id="A0A4Z2H051"/>
<accession>A0A4Z2H051</accession>
<reference evidence="1 2" key="1">
    <citation type="submission" date="2019-03" db="EMBL/GenBank/DDBJ databases">
        <title>First draft genome of Liparis tanakae, snailfish: a comprehensive survey of snailfish specific genes.</title>
        <authorList>
            <person name="Kim W."/>
            <person name="Song I."/>
            <person name="Jeong J.-H."/>
            <person name="Kim D."/>
            <person name="Kim S."/>
            <person name="Ryu S."/>
            <person name="Song J.Y."/>
            <person name="Lee S.K."/>
        </authorList>
    </citation>
    <scope>NUCLEOTIDE SEQUENCE [LARGE SCALE GENOMIC DNA]</scope>
    <source>
        <tissue evidence="1">Muscle</tissue>
    </source>
</reference>
<keyword evidence="2" id="KW-1185">Reference proteome</keyword>